<proteinExistence type="predicted"/>
<keyword evidence="2" id="KW-1185">Reference proteome</keyword>
<evidence type="ECO:0000313" key="2">
    <source>
        <dbReference type="Proteomes" id="UP000821865"/>
    </source>
</evidence>
<comment type="caution">
    <text evidence="1">The sequence shown here is derived from an EMBL/GenBank/DDBJ whole genome shotgun (WGS) entry which is preliminary data.</text>
</comment>
<dbReference type="EMBL" id="CM023470">
    <property type="protein sequence ID" value="KAH7980244.1"/>
    <property type="molecule type" value="Genomic_DNA"/>
</dbReference>
<reference evidence="1" key="1">
    <citation type="submission" date="2020-05" db="EMBL/GenBank/DDBJ databases">
        <title>Large-scale comparative analyses of tick genomes elucidate their genetic diversity and vector capacities.</title>
        <authorList>
            <person name="Jia N."/>
            <person name="Wang J."/>
            <person name="Shi W."/>
            <person name="Du L."/>
            <person name="Sun Y."/>
            <person name="Zhan W."/>
            <person name="Jiang J."/>
            <person name="Wang Q."/>
            <person name="Zhang B."/>
            <person name="Ji P."/>
            <person name="Sakyi L.B."/>
            <person name="Cui X."/>
            <person name="Yuan T."/>
            <person name="Jiang B."/>
            <person name="Yang W."/>
            <person name="Lam T.T.-Y."/>
            <person name="Chang Q."/>
            <person name="Ding S."/>
            <person name="Wang X."/>
            <person name="Zhu J."/>
            <person name="Ruan X."/>
            <person name="Zhao L."/>
            <person name="Wei J."/>
            <person name="Que T."/>
            <person name="Du C."/>
            <person name="Cheng J."/>
            <person name="Dai P."/>
            <person name="Han X."/>
            <person name="Huang E."/>
            <person name="Gao Y."/>
            <person name="Liu J."/>
            <person name="Shao H."/>
            <person name="Ye R."/>
            <person name="Li L."/>
            <person name="Wei W."/>
            <person name="Wang X."/>
            <person name="Wang C."/>
            <person name="Yang T."/>
            <person name="Huo Q."/>
            <person name="Li W."/>
            <person name="Guo W."/>
            <person name="Chen H."/>
            <person name="Zhou L."/>
            <person name="Ni X."/>
            <person name="Tian J."/>
            <person name="Zhou Y."/>
            <person name="Sheng Y."/>
            <person name="Liu T."/>
            <person name="Pan Y."/>
            <person name="Xia L."/>
            <person name="Li J."/>
            <person name="Zhao F."/>
            <person name="Cao W."/>
        </authorList>
    </citation>
    <scope>NUCLEOTIDE SEQUENCE</scope>
    <source>
        <strain evidence="1">Dsil-2018</strain>
    </source>
</reference>
<sequence length="964" mass="105237">MQPPVLTTARALVLWQGAEAAPPRERYRGGVRCFRCQQRGHIARDCTAGDGDAPAGIPVETAPLIELDVSSSLLDRAATAPTAPFGAGAHTLLHNAAEMIQALSGAVKTLSAVRKCAHPAVRLAVPTYSGYGDLLSARDYCYCLARYQRVLAGTPAPSKRGLTPPGPPTERSPSRQGPLASSTSHPPPPGLQPAAQGELTWAARIRQRPQVSGTAPEAMDSAPSEQRDCTALLAPIKARLSNLEGQMASIVTTIEDRLAATIQTVVDRIPAMIVAQLPQIVSSTRRPTTKLKRVNKSQMQRPLPHMAEADRQPVSLTATPDNSPRTSNGAPMDLSALLEATQNSNRQDGGPRQRIRHAEWLRRSRLPRQVTLTSRKRRETCFRAPLVSPARHEQSKWWSPCRSEPAGQRKGKPYFISPEVNGMSCVGSSGSITSGEGISPLPSTPFFFELGQLSARPNVKEPSRSLGEAVRRSQANMSLEMETVDDAASPDELSSGGTWFIRRKGRFTPEHGDASAVREPTGSGTRPNPRLGKKLAARSVEKQYAEVPEGAEKIIIRPKGGINRILEEVGRLRMRVYLAQAAGVDPEAADEDVASPNLTQQSIMIATLDAARGSKYAAITALRVGRSMVETKAYIAMPENGGKGVIHDVPLDATHEEILDALRRNKKNPSIIGVRRLGAKSKSVLLLFEDWKVPMEVYLRCFPTRCYLYKKKYEVCVTCGKLGHRADVCPNPDDVRCRGCGAANPEPNHSCELRCLLCKKAHLLGDNKCREIYRMPYIIKKRLWEKMEQEKLQAQAPTQGEPQATKSAPIEENRGRGRDATSDQAGQQPRERSSSRPGRRGSQKKCNTQITPAPVPASSGPEEEVMNVDLTRQPPSKRKVWETDPLASWQKKIETWQTKMDKENETMKTGQLQNGGAIALLQAQVNQQSCKIDALSASMDTLGPTIARLCEKIGAIEAILNRNG</sequence>
<dbReference type="Proteomes" id="UP000821865">
    <property type="component" value="Chromosome 1"/>
</dbReference>
<name>A0ACB8E0Z1_DERSI</name>
<protein>
    <submittedName>
        <fullName evidence="1">Uncharacterized protein</fullName>
    </submittedName>
</protein>
<gene>
    <name evidence="1" type="ORF">HPB49_014078</name>
</gene>
<evidence type="ECO:0000313" key="1">
    <source>
        <dbReference type="EMBL" id="KAH7980244.1"/>
    </source>
</evidence>
<accession>A0ACB8E0Z1</accession>
<organism evidence="1 2">
    <name type="scientific">Dermacentor silvarum</name>
    <name type="common">Tick</name>
    <dbReference type="NCBI Taxonomy" id="543639"/>
    <lineage>
        <taxon>Eukaryota</taxon>
        <taxon>Metazoa</taxon>
        <taxon>Ecdysozoa</taxon>
        <taxon>Arthropoda</taxon>
        <taxon>Chelicerata</taxon>
        <taxon>Arachnida</taxon>
        <taxon>Acari</taxon>
        <taxon>Parasitiformes</taxon>
        <taxon>Ixodida</taxon>
        <taxon>Ixodoidea</taxon>
        <taxon>Ixodidae</taxon>
        <taxon>Rhipicephalinae</taxon>
        <taxon>Dermacentor</taxon>
    </lineage>
</organism>